<reference evidence="1 2" key="1">
    <citation type="journal article" date="2019" name="Genome Biol. Evol.">
        <title>Insights into the evolution of the New World diploid cottons (Gossypium, subgenus Houzingenia) based on genome sequencing.</title>
        <authorList>
            <person name="Grover C.E."/>
            <person name="Arick M.A. 2nd"/>
            <person name="Thrash A."/>
            <person name="Conover J.L."/>
            <person name="Sanders W.S."/>
            <person name="Peterson D.G."/>
            <person name="Frelichowski J.E."/>
            <person name="Scheffler J.A."/>
            <person name="Scheffler B.E."/>
            <person name="Wendel J.F."/>
        </authorList>
    </citation>
    <scope>NUCLEOTIDE SEQUENCE [LARGE SCALE GENOMIC DNA]</scope>
    <source>
        <strain evidence="1">185</strain>
        <tissue evidence="1">Leaf</tissue>
    </source>
</reference>
<evidence type="ECO:0000313" key="1">
    <source>
        <dbReference type="EMBL" id="MBA0674558.1"/>
    </source>
</evidence>
<feature type="non-terminal residue" evidence="1">
    <location>
        <position position="1"/>
    </location>
</feature>
<sequence length="155" mass="17448">SWPNKCVFRLNKQAPKSVIYVSYDSIDKQEQIGTAWGLANSKQLFLWVIRPGMVRGSEWIKSLPNGFQDCVGKIGCVVKWTHQKEVLAHAAVGGIQPLRVFNLEREYRKRLLVDMEGNDIRKRAMNLKEKATLCLMEGGSTSCSVNGLTKHTSLV</sequence>
<name>A0A7J8WHP8_GOSAI</name>
<keyword evidence="2" id="KW-1185">Reference proteome</keyword>
<accession>A0A7J8WHP8</accession>
<protein>
    <submittedName>
        <fullName evidence="1">Uncharacterized protein</fullName>
    </submittedName>
</protein>
<comment type="caution">
    <text evidence="1">The sequence shown here is derived from an EMBL/GenBank/DDBJ whole genome shotgun (WGS) entry which is preliminary data.</text>
</comment>
<organism evidence="1 2">
    <name type="scientific">Gossypium aridum</name>
    <name type="common">American cotton</name>
    <name type="synonym">Erioxylum aridum</name>
    <dbReference type="NCBI Taxonomy" id="34290"/>
    <lineage>
        <taxon>Eukaryota</taxon>
        <taxon>Viridiplantae</taxon>
        <taxon>Streptophyta</taxon>
        <taxon>Embryophyta</taxon>
        <taxon>Tracheophyta</taxon>
        <taxon>Spermatophyta</taxon>
        <taxon>Magnoliopsida</taxon>
        <taxon>eudicotyledons</taxon>
        <taxon>Gunneridae</taxon>
        <taxon>Pentapetalae</taxon>
        <taxon>rosids</taxon>
        <taxon>malvids</taxon>
        <taxon>Malvales</taxon>
        <taxon>Malvaceae</taxon>
        <taxon>Malvoideae</taxon>
        <taxon>Gossypium</taxon>
    </lineage>
</organism>
<proteinExistence type="predicted"/>
<gene>
    <name evidence="1" type="ORF">Goari_016147</name>
</gene>
<evidence type="ECO:0000313" key="2">
    <source>
        <dbReference type="Proteomes" id="UP000593577"/>
    </source>
</evidence>
<dbReference type="Proteomes" id="UP000593577">
    <property type="component" value="Unassembled WGS sequence"/>
</dbReference>
<dbReference type="SUPFAM" id="SSF53756">
    <property type="entry name" value="UDP-Glycosyltransferase/glycogen phosphorylase"/>
    <property type="match status" value="1"/>
</dbReference>
<dbReference type="PANTHER" id="PTHR48045:SF31">
    <property type="entry name" value="UDP-GLYCOSYLTRANSFERASE 76B1-LIKE"/>
    <property type="match status" value="1"/>
</dbReference>
<dbReference type="AlphaFoldDB" id="A0A7J8WHP8"/>
<dbReference type="Gene3D" id="3.40.50.2000">
    <property type="entry name" value="Glycogen Phosphorylase B"/>
    <property type="match status" value="1"/>
</dbReference>
<dbReference type="EMBL" id="JABFAA010000001">
    <property type="protein sequence ID" value="MBA0674558.1"/>
    <property type="molecule type" value="Genomic_DNA"/>
</dbReference>
<dbReference type="PANTHER" id="PTHR48045">
    <property type="entry name" value="UDP-GLYCOSYLTRANSFERASE 72B1"/>
    <property type="match status" value="1"/>
</dbReference>